<sequence length="254" mass="26465">MATDAGHPGRTNEDFAGAVPCGLVLVDGAGGITGAQEVCHHGIAWYATRLGGALLGALGQERSLRDVLAEGIERVTDQHRDTCDVAHPISPFAAVAMLRFSGGTVEHLVLGDAVALVGRAAGDPVVAHDPREVVIARAFEERLKDVPEGGDEYRRLLMELRSRRNSPGGFWVAKDDPAVVAEAVTGACPAHDVTGAALLSNGASRLVDTFGLTDWPGLLRLLETAGPAEVIARVRAAEARGGVATDDATIICRA</sequence>
<dbReference type="Proteomes" id="UP000274694">
    <property type="component" value="Unassembled WGS sequence"/>
</dbReference>
<comment type="caution">
    <text evidence="1">The sequence shown here is derived from an EMBL/GenBank/DDBJ whole genome shotgun (WGS) entry which is preliminary data.</text>
</comment>
<name>A0ABX9Y1S0_MICCH</name>
<reference evidence="1 2" key="1">
    <citation type="submission" date="2018-05" db="EMBL/GenBank/DDBJ databases">
        <title>Micromonospora from Atacama Desert.</title>
        <authorList>
            <person name="Carro L."/>
            <person name="Goodfellow M."/>
            <person name="Klenk H.-P."/>
        </authorList>
    </citation>
    <scope>NUCLEOTIDE SEQUENCE [LARGE SCALE GENOMIC DNA]</scope>
    <source>
        <strain evidence="1 2">LB41</strain>
    </source>
</reference>
<proteinExistence type="predicted"/>
<protein>
    <recommendedName>
        <fullName evidence="3">Protein phosphatase 2C domain-containing protein</fullName>
    </recommendedName>
</protein>
<keyword evidence="2" id="KW-1185">Reference proteome</keyword>
<evidence type="ECO:0000313" key="1">
    <source>
        <dbReference type="EMBL" id="RQW91506.1"/>
    </source>
</evidence>
<evidence type="ECO:0000313" key="2">
    <source>
        <dbReference type="Proteomes" id="UP000274694"/>
    </source>
</evidence>
<gene>
    <name evidence="1" type="ORF">DLJ60_17110</name>
</gene>
<evidence type="ECO:0008006" key="3">
    <source>
        <dbReference type="Google" id="ProtNLM"/>
    </source>
</evidence>
<dbReference type="InterPro" id="IPR036457">
    <property type="entry name" value="PPM-type-like_dom_sf"/>
</dbReference>
<accession>A0ABX9Y1S0</accession>
<organism evidence="1 2">
    <name type="scientific">Micromonospora chalcea</name>
    <dbReference type="NCBI Taxonomy" id="1874"/>
    <lineage>
        <taxon>Bacteria</taxon>
        <taxon>Bacillati</taxon>
        <taxon>Actinomycetota</taxon>
        <taxon>Actinomycetes</taxon>
        <taxon>Micromonosporales</taxon>
        <taxon>Micromonosporaceae</taxon>
        <taxon>Micromonospora</taxon>
    </lineage>
</organism>
<dbReference type="EMBL" id="QGTA01000205">
    <property type="protein sequence ID" value="RQW91506.1"/>
    <property type="molecule type" value="Genomic_DNA"/>
</dbReference>
<dbReference type="SUPFAM" id="SSF81606">
    <property type="entry name" value="PP2C-like"/>
    <property type="match status" value="1"/>
</dbReference>